<dbReference type="AlphaFoldDB" id="A0AAD4L979"/>
<evidence type="ECO:0000256" key="10">
    <source>
        <dbReference type="ARBA" id="ARBA00023161"/>
    </source>
</evidence>
<evidence type="ECO:0000256" key="1">
    <source>
        <dbReference type="ARBA" id="ARBA00004123"/>
    </source>
</evidence>
<comment type="subcellular location">
    <subcellularLocation>
        <location evidence="2">Cytoplasm</location>
    </subcellularLocation>
    <subcellularLocation>
        <location evidence="1">Nucleus</location>
    </subcellularLocation>
</comment>
<keyword evidence="8" id="KW-0810">Translation regulation</keyword>
<feature type="compositionally biased region" description="Gly residues" evidence="13">
    <location>
        <begin position="338"/>
        <end position="351"/>
    </location>
</feature>
<name>A0AAD4L979_9AGAM</name>
<feature type="compositionally biased region" description="Low complexity" evidence="13">
    <location>
        <begin position="162"/>
        <end position="188"/>
    </location>
</feature>
<dbReference type="GO" id="GO:0008380">
    <property type="term" value="P:RNA splicing"/>
    <property type="evidence" value="ECO:0007669"/>
    <property type="project" value="UniProtKB-KW"/>
</dbReference>
<evidence type="ECO:0000256" key="3">
    <source>
        <dbReference type="ARBA" id="ARBA00009548"/>
    </source>
</evidence>
<evidence type="ECO:0000313" key="16">
    <source>
        <dbReference type="Proteomes" id="UP001201163"/>
    </source>
</evidence>
<keyword evidence="11" id="KW-0508">mRNA splicing</keyword>
<feature type="compositionally biased region" description="Low complexity" evidence="13">
    <location>
        <begin position="552"/>
        <end position="574"/>
    </location>
</feature>
<organism evidence="15 16">
    <name type="scientific">Lactarius akahatsu</name>
    <dbReference type="NCBI Taxonomy" id="416441"/>
    <lineage>
        <taxon>Eukaryota</taxon>
        <taxon>Fungi</taxon>
        <taxon>Dikarya</taxon>
        <taxon>Basidiomycota</taxon>
        <taxon>Agaricomycotina</taxon>
        <taxon>Agaricomycetes</taxon>
        <taxon>Russulales</taxon>
        <taxon>Russulaceae</taxon>
        <taxon>Lactarius</taxon>
    </lineage>
</organism>
<evidence type="ECO:0000256" key="6">
    <source>
        <dbReference type="ARBA" id="ARBA00022664"/>
    </source>
</evidence>
<proteinExistence type="inferred from homology"/>
<dbReference type="InterPro" id="IPR018545">
    <property type="entry name" value="Btz_dom"/>
</dbReference>
<feature type="compositionally biased region" description="Gly residues" evidence="13">
    <location>
        <begin position="259"/>
        <end position="268"/>
    </location>
</feature>
<evidence type="ECO:0000256" key="5">
    <source>
        <dbReference type="ARBA" id="ARBA00022490"/>
    </source>
</evidence>
<protein>
    <recommendedName>
        <fullName evidence="14">Btz domain-containing protein</fullName>
    </recommendedName>
</protein>
<dbReference type="GO" id="GO:0051028">
    <property type="term" value="P:mRNA transport"/>
    <property type="evidence" value="ECO:0007669"/>
    <property type="project" value="UniProtKB-KW"/>
</dbReference>
<feature type="region of interest" description="Disordered" evidence="13">
    <location>
        <begin position="453"/>
        <end position="482"/>
    </location>
</feature>
<keyword evidence="6" id="KW-0507">mRNA processing</keyword>
<feature type="compositionally biased region" description="Low complexity" evidence="13">
    <location>
        <begin position="325"/>
        <end position="337"/>
    </location>
</feature>
<gene>
    <name evidence="15" type="ORF">EDB92DRAFT_1950961</name>
</gene>
<feature type="domain" description="Btz" evidence="14">
    <location>
        <begin position="191"/>
        <end position="333"/>
    </location>
</feature>
<feature type="region of interest" description="Disordered" evidence="13">
    <location>
        <begin position="143"/>
        <end position="226"/>
    </location>
</feature>
<dbReference type="GO" id="GO:0035145">
    <property type="term" value="C:exon-exon junction complex"/>
    <property type="evidence" value="ECO:0007669"/>
    <property type="project" value="InterPro"/>
</dbReference>
<feature type="compositionally biased region" description="Basic residues" evidence="13">
    <location>
        <begin position="16"/>
        <end position="33"/>
    </location>
</feature>
<evidence type="ECO:0000256" key="8">
    <source>
        <dbReference type="ARBA" id="ARBA00022845"/>
    </source>
</evidence>
<keyword evidence="16" id="KW-1185">Reference proteome</keyword>
<evidence type="ECO:0000256" key="13">
    <source>
        <dbReference type="SAM" id="MobiDB-lite"/>
    </source>
</evidence>
<keyword evidence="9" id="KW-0694">RNA-binding</keyword>
<dbReference type="EMBL" id="JAKELL010000078">
    <property type="protein sequence ID" value="KAH8984252.1"/>
    <property type="molecule type" value="Genomic_DNA"/>
</dbReference>
<evidence type="ECO:0000259" key="14">
    <source>
        <dbReference type="Pfam" id="PF09405"/>
    </source>
</evidence>
<comment type="similarity">
    <text evidence="3">Belongs to the CASC3 family.</text>
</comment>
<dbReference type="Proteomes" id="UP001201163">
    <property type="component" value="Unassembled WGS sequence"/>
</dbReference>
<keyword evidence="4" id="KW-0813">Transport</keyword>
<accession>A0AAD4L979</accession>
<feature type="region of interest" description="Disordered" evidence="13">
    <location>
        <begin position="259"/>
        <end position="373"/>
    </location>
</feature>
<dbReference type="GO" id="GO:0006417">
    <property type="term" value="P:regulation of translation"/>
    <property type="evidence" value="ECO:0007669"/>
    <property type="project" value="UniProtKB-KW"/>
</dbReference>
<feature type="compositionally biased region" description="Acidic residues" evidence="13">
    <location>
        <begin position="52"/>
        <end position="73"/>
    </location>
</feature>
<dbReference type="GO" id="GO:0006397">
    <property type="term" value="P:mRNA processing"/>
    <property type="evidence" value="ECO:0007669"/>
    <property type="project" value="UniProtKB-KW"/>
</dbReference>
<dbReference type="Pfam" id="PF09405">
    <property type="entry name" value="Btz"/>
    <property type="match status" value="1"/>
</dbReference>
<dbReference type="GO" id="GO:0005737">
    <property type="term" value="C:cytoplasm"/>
    <property type="evidence" value="ECO:0007669"/>
    <property type="project" value="UniProtKB-SubCell"/>
</dbReference>
<evidence type="ECO:0000256" key="9">
    <source>
        <dbReference type="ARBA" id="ARBA00022884"/>
    </source>
</evidence>
<dbReference type="GO" id="GO:0003729">
    <property type="term" value="F:mRNA binding"/>
    <property type="evidence" value="ECO:0007669"/>
    <property type="project" value="InterPro"/>
</dbReference>
<reference evidence="15" key="1">
    <citation type="submission" date="2022-01" db="EMBL/GenBank/DDBJ databases">
        <title>Comparative genomics reveals a dynamic genome evolution in the ectomycorrhizal milk-cap (Lactarius) mushrooms.</title>
        <authorList>
            <consortium name="DOE Joint Genome Institute"/>
            <person name="Lebreton A."/>
            <person name="Tang N."/>
            <person name="Kuo A."/>
            <person name="LaButti K."/>
            <person name="Drula E."/>
            <person name="Barry K."/>
            <person name="Clum A."/>
            <person name="Lipzen A."/>
            <person name="Mousain D."/>
            <person name="Ng V."/>
            <person name="Wang R."/>
            <person name="Wang X."/>
            <person name="Dai Y."/>
            <person name="Henrissat B."/>
            <person name="Grigoriev I.V."/>
            <person name="Guerin-Laguette A."/>
            <person name="Yu F."/>
            <person name="Martin F.M."/>
        </authorList>
    </citation>
    <scope>NUCLEOTIDE SEQUENCE</scope>
    <source>
        <strain evidence="15">QP</strain>
    </source>
</reference>
<evidence type="ECO:0000256" key="2">
    <source>
        <dbReference type="ARBA" id="ARBA00004496"/>
    </source>
</evidence>
<dbReference type="GO" id="GO:0000184">
    <property type="term" value="P:nuclear-transcribed mRNA catabolic process, nonsense-mediated decay"/>
    <property type="evidence" value="ECO:0007669"/>
    <property type="project" value="UniProtKB-KW"/>
</dbReference>
<keyword evidence="7" id="KW-0509">mRNA transport</keyword>
<sequence>MPTPTALKATKLTSSPHHRPSPPKTRIPRRRGRANGFHSDDEIEREARTDSDTDEDAQSSVDSDSDSETEPASEDAPQNGHAPLLSPSTTPSAVNEGKDAGDHAPLLAASMNWSEMVMDEVANSTDLPVIDFADLGAEVIHAKTPRTPVARRAPKSKRPAPNRRSSAPAAPPASSELPSELPAAAASSGQPESEDEPKPTSASASHRRGQTARQAYQERLENDPSYVPTVGEFWGHDDRLLDKDLRSLSGWWRGRWQGGARGRGFGVRGRGRGRGRGGAHASNDSHPIDEVPYSEPVELPPVDRPWTHDGFEELKRREEQRSQRQDQTQGSNSNSRGVRGGFGPRGRGFGRGRFSPRPGATRSTDSPSSMSPRTWFLIKPERPWTKHHELFLYSDPSHRPRPGQGPAYRVKLPGTNSAAVVQYPTQPPRAPTPPREAGHEDGDVVFTVSLPRGQRKPDMAESIPTTAAAPLSPPAPRPLPEEVSEVAPVQVSAPPSLSITPVATSPPELHVSIEEEPVQISEVPHDDPFKLRDPPTPTVIPLPTSTPTQIRPSSPSAAVSPSAPAPVPHSATAPEGGLLWRSPPPHLQTTFAQPAPAPGYASPYTYAAPTIPPGVALDAHGMPYELATGRPLYMTGPDASAHASIHDAIRAHAPTHAAPTARLARPIPLRATSPKLADRDPQARWAIHVRRGAALLRTPCTRVAAVDVARECLLRPPFPPPEVPPAPASSAMMGYQGYPQPPYYAYGAPEGYAYPPPQFMEYEAYGADPRGGAPAAVPVSYVV</sequence>
<feature type="region of interest" description="Disordered" evidence="13">
    <location>
        <begin position="544"/>
        <end position="594"/>
    </location>
</feature>
<keyword evidence="10" id="KW-0866">Nonsense-mediated mRNA decay</keyword>
<evidence type="ECO:0000256" key="7">
    <source>
        <dbReference type="ARBA" id="ARBA00022816"/>
    </source>
</evidence>
<evidence type="ECO:0000313" key="15">
    <source>
        <dbReference type="EMBL" id="KAH8984252.1"/>
    </source>
</evidence>
<evidence type="ECO:0000256" key="11">
    <source>
        <dbReference type="ARBA" id="ARBA00023187"/>
    </source>
</evidence>
<evidence type="ECO:0000256" key="12">
    <source>
        <dbReference type="ARBA" id="ARBA00023242"/>
    </source>
</evidence>
<keyword evidence="12" id="KW-0539">Nucleus</keyword>
<keyword evidence="5" id="KW-0963">Cytoplasm</keyword>
<feature type="compositionally biased region" description="Polar residues" evidence="13">
    <location>
        <begin position="361"/>
        <end position="372"/>
    </location>
</feature>
<feature type="compositionally biased region" description="Basic residues" evidence="13">
    <location>
        <begin position="152"/>
        <end position="161"/>
    </location>
</feature>
<feature type="region of interest" description="Disordered" evidence="13">
    <location>
        <begin position="1"/>
        <end position="102"/>
    </location>
</feature>
<evidence type="ECO:0000256" key="4">
    <source>
        <dbReference type="ARBA" id="ARBA00022448"/>
    </source>
</evidence>
<feature type="compositionally biased region" description="Basic and acidic residues" evidence="13">
    <location>
        <begin position="305"/>
        <end position="324"/>
    </location>
</feature>
<comment type="caution">
    <text evidence="15">The sequence shown here is derived from an EMBL/GenBank/DDBJ whole genome shotgun (WGS) entry which is preliminary data.</text>
</comment>